<dbReference type="RefSeq" id="WP_109688051.1">
    <property type="nucleotide sequence ID" value="NZ_QGGL01000005.1"/>
</dbReference>
<evidence type="ECO:0000313" key="3">
    <source>
        <dbReference type="EMBL" id="PWK14498.1"/>
    </source>
</evidence>
<sequence length="430" mass="48916">MLLDSTLTIGQRFKQIRNAQGYSQASLAEGICSISVISHMETDRYYPSATMLGKLADKLGLPLREIMGMQEQQMEAGFQIDIVRVYVEKCDFHHALALIDEIDQRADLLDHQRVELLINRVDCCIKIKKSETAVEILLPFLEQQESSQTIEDESLCTLYNKLGNAYYRQTEYEKSFSAYERAYTLSLKFPQLNLLGARVLFNMGLICGKLGFKSDAMRYLESAHQFFQSISDMESVANTLFALAVETEDPTQLLQARSLYESLNLLHEANRVKQLYAYKIESKNDYKKSIQKLRAIAADFETFGDLGRSVISLARALLVCLEHEDLEEAGICYQEAARQVQKMDVEDTFVLGYFYRSKSQYSLKMKDFENSIVNAQRSSEICAKMGLYADSAKSLQICAKAFESQGNHQQAYEVSNKALEQLLHRGGHVE</sequence>
<dbReference type="SMART" id="SM00530">
    <property type="entry name" value="HTH_XRE"/>
    <property type="match status" value="1"/>
</dbReference>
<dbReference type="PANTHER" id="PTHR37038">
    <property type="entry name" value="TRANSCRIPTIONAL REGULATOR-RELATED"/>
    <property type="match status" value="1"/>
</dbReference>
<dbReference type="Proteomes" id="UP000245634">
    <property type="component" value="Unassembled WGS sequence"/>
</dbReference>
<evidence type="ECO:0000256" key="1">
    <source>
        <dbReference type="PROSITE-ProRule" id="PRU00339"/>
    </source>
</evidence>
<keyword evidence="1" id="KW-0802">TPR repeat</keyword>
<dbReference type="AlphaFoldDB" id="A0A316DAZ0"/>
<dbReference type="InterPro" id="IPR001387">
    <property type="entry name" value="Cro/C1-type_HTH"/>
</dbReference>
<keyword evidence="4" id="KW-1185">Reference proteome</keyword>
<dbReference type="InterPro" id="IPR053163">
    <property type="entry name" value="HTH-type_regulator_Rgg"/>
</dbReference>
<feature type="repeat" description="TPR" evidence="1">
    <location>
        <begin position="156"/>
        <end position="189"/>
    </location>
</feature>
<organism evidence="3 4">
    <name type="scientific">Tumebacillus permanentifrigoris</name>
    <dbReference type="NCBI Taxonomy" id="378543"/>
    <lineage>
        <taxon>Bacteria</taxon>
        <taxon>Bacillati</taxon>
        <taxon>Bacillota</taxon>
        <taxon>Bacilli</taxon>
        <taxon>Bacillales</taxon>
        <taxon>Alicyclobacillaceae</taxon>
        <taxon>Tumebacillus</taxon>
    </lineage>
</organism>
<dbReference type="InterPro" id="IPR010982">
    <property type="entry name" value="Lambda_DNA-bd_dom_sf"/>
</dbReference>
<evidence type="ECO:0000313" key="4">
    <source>
        <dbReference type="Proteomes" id="UP000245634"/>
    </source>
</evidence>
<proteinExistence type="predicted"/>
<feature type="domain" description="HTH cro/C1-type" evidence="2">
    <location>
        <begin position="13"/>
        <end position="66"/>
    </location>
</feature>
<name>A0A316DAZ0_9BACL</name>
<dbReference type="SMART" id="SM00028">
    <property type="entry name" value="TPR"/>
    <property type="match status" value="3"/>
</dbReference>
<reference evidence="3 4" key="1">
    <citation type="submission" date="2018-05" db="EMBL/GenBank/DDBJ databases">
        <title>Genomic Encyclopedia of Type Strains, Phase IV (KMG-IV): sequencing the most valuable type-strain genomes for metagenomic binning, comparative biology and taxonomic classification.</title>
        <authorList>
            <person name="Goeker M."/>
        </authorList>
    </citation>
    <scope>NUCLEOTIDE SEQUENCE [LARGE SCALE GENOMIC DNA]</scope>
    <source>
        <strain evidence="3 4">DSM 18773</strain>
    </source>
</reference>
<accession>A0A316DAZ0</accession>
<dbReference type="Pfam" id="PF13424">
    <property type="entry name" value="TPR_12"/>
    <property type="match status" value="1"/>
</dbReference>
<dbReference type="InterPro" id="IPR019734">
    <property type="entry name" value="TPR_rpt"/>
</dbReference>
<dbReference type="PROSITE" id="PS50005">
    <property type="entry name" value="TPR"/>
    <property type="match status" value="1"/>
</dbReference>
<dbReference type="PROSITE" id="PS50943">
    <property type="entry name" value="HTH_CROC1"/>
    <property type="match status" value="1"/>
</dbReference>
<dbReference type="Gene3D" id="1.25.40.10">
    <property type="entry name" value="Tetratricopeptide repeat domain"/>
    <property type="match status" value="2"/>
</dbReference>
<gene>
    <name evidence="3" type="ORF">C7459_105265</name>
</gene>
<protein>
    <submittedName>
        <fullName evidence="3">DNA-binding XRE family transcriptional regulator</fullName>
    </submittedName>
</protein>
<dbReference type="InterPro" id="IPR011990">
    <property type="entry name" value="TPR-like_helical_dom_sf"/>
</dbReference>
<dbReference type="CDD" id="cd00093">
    <property type="entry name" value="HTH_XRE"/>
    <property type="match status" value="1"/>
</dbReference>
<dbReference type="SUPFAM" id="SSF48452">
    <property type="entry name" value="TPR-like"/>
    <property type="match status" value="2"/>
</dbReference>
<dbReference type="SUPFAM" id="SSF47413">
    <property type="entry name" value="lambda repressor-like DNA-binding domains"/>
    <property type="match status" value="1"/>
</dbReference>
<dbReference type="EMBL" id="QGGL01000005">
    <property type="protein sequence ID" value="PWK14498.1"/>
    <property type="molecule type" value="Genomic_DNA"/>
</dbReference>
<dbReference type="OrthoDB" id="9815852at2"/>
<keyword evidence="3" id="KW-0238">DNA-binding</keyword>
<comment type="caution">
    <text evidence="3">The sequence shown here is derived from an EMBL/GenBank/DDBJ whole genome shotgun (WGS) entry which is preliminary data.</text>
</comment>
<dbReference type="PANTHER" id="PTHR37038:SF14">
    <property type="entry name" value="TRANSCRIPTIONAL ACTIVATOR"/>
    <property type="match status" value="1"/>
</dbReference>
<dbReference type="Pfam" id="PF01381">
    <property type="entry name" value="HTH_3"/>
    <property type="match status" value="1"/>
</dbReference>
<dbReference type="GO" id="GO:0003677">
    <property type="term" value="F:DNA binding"/>
    <property type="evidence" value="ECO:0007669"/>
    <property type="project" value="UniProtKB-KW"/>
</dbReference>
<evidence type="ECO:0000259" key="2">
    <source>
        <dbReference type="PROSITE" id="PS50943"/>
    </source>
</evidence>